<accession>A0A1Y0D709</accession>
<name>A0A1Y0D709_9GAMM</name>
<proteinExistence type="predicted"/>
<dbReference type="OrthoDB" id="4378831at2"/>
<dbReference type="RefSeq" id="WP_087037770.1">
    <property type="nucleotide sequence ID" value="NZ_CP021377.1"/>
</dbReference>
<dbReference type="SUPFAM" id="SSF53474">
    <property type="entry name" value="alpha/beta-Hydrolases"/>
    <property type="match status" value="1"/>
</dbReference>
<dbReference type="InterPro" id="IPR018712">
    <property type="entry name" value="Tle1-like_cat"/>
</dbReference>
<dbReference type="PANTHER" id="PTHR33840:SF1">
    <property type="entry name" value="TLE1 PHOSPHOLIPASE DOMAIN-CONTAINING PROTEIN"/>
    <property type="match status" value="1"/>
</dbReference>
<gene>
    <name evidence="2" type="ORF">CBP31_12455</name>
</gene>
<dbReference type="PANTHER" id="PTHR33840">
    <property type="match status" value="1"/>
</dbReference>
<sequence>MSYQPQKLILLFDGTWNDPQTNTNVIKLARSIAPFAGLQRQRFFYSPGVGTTDATRLMGGLFGVGLSKNLLQGYDWLARHYRPGDEVWVFGFSRGAYTARSMVGMIRKCGLLHIVTPTQLAEAERLYRNKSAAPDGEQCQQFRRQYSQEIKIHLLGVWDTVGALGIPGTLLSERGTYAWHDTRLSKIVERAYQAIALDEHRAVYNTVPWTSPNGQKKPAQKIVEQRWFIGAHANVGGGYINDPLADLALAWMQQKAMAAGLVLDAIQPAENPWLTAPTDSYHQFLAGFYRHYRRWFHPGDGRFYRSLYTGEAGERSVGVTIDDAVWLRWQHVPSYRPYPLIQAGLEPPL</sequence>
<keyword evidence="3" id="KW-1185">Reference proteome</keyword>
<reference evidence="2 3" key="1">
    <citation type="journal article" date="2014" name="Int. J. Syst. Evol. Microbiol.">
        <title>Oceanisphaera profunda sp. nov., a marine bacterium isolated from deep-sea sediment, and emended description of the genus Oceanisphaera.</title>
        <authorList>
            <person name="Xu Z."/>
            <person name="Zhang X.Y."/>
            <person name="Su H.N."/>
            <person name="Yu Z.C."/>
            <person name="Liu C."/>
            <person name="Li H."/>
            <person name="Chen X.L."/>
            <person name="Song X.Y."/>
            <person name="Xie B.B."/>
            <person name="Qin Q.L."/>
            <person name="Zhou B.C."/>
            <person name="Shi M."/>
            <person name="Huang Y."/>
            <person name="Zhang Y.Z."/>
        </authorList>
    </citation>
    <scope>NUCLEOTIDE SEQUENCE [LARGE SCALE GENOMIC DNA]</scope>
    <source>
        <strain evidence="2 3">SM1222</strain>
    </source>
</reference>
<protein>
    <recommendedName>
        <fullName evidence="1">T6SS Phospholipase effector Tle1-like catalytic domain-containing protein</fullName>
    </recommendedName>
</protein>
<dbReference type="AlphaFoldDB" id="A0A1Y0D709"/>
<feature type="domain" description="T6SS Phospholipase effector Tle1-like catalytic" evidence="1">
    <location>
        <begin position="7"/>
        <end position="254"/>
    </location>
</feature>
<dbReference type="InterPro" id="IPR029058">
    <property type="entry name" value="AB_hydrolase_fold"/>
</dbReference>
<dbReference type="KEGG" id="opf:CBP31_12455"/>
<evidence type="ECO:0000259" key="1">
    <source>
        <dbReference type="Pfam" id="PF09994"/>
    </source>
</evidence>
<evidence type="ECO:0000313" key="3">
    <source>
        <dbReference type="Proteomes" id="UP000243937"/>
    </source>
</evidence>
<dbReference type="Pfam" id="PF09994">
    <property type="entry name" value="T6SS_Tle1-like_cat"/>
    <property type="match status" value="1"/>
</dbReference>
<organism evidence="2 3">
    <name type="scientific">Oceanisphaera profunda</name>
    <dbReference type="NCBI Taxonomy" id="1416627"/>
    <lineage>
        <taxon>Bacteria</taxon>
        <taxon>Pseudomonadati</taxon>
        <taxon>Pseudomonadota</taxon>
        <taxon>Gammaproteobacteria</taxon>
        <taxon>Aeromonadales</taxon>
        <taxon>Aeromonadaceae</taxon>
        <taxon>Oceanisphaera</taxon>
    </lineage>
</organism>
<dbReference type="EMBL" id="CP021377">
    <property type="protein sequence ID" value="ART83333.1"/>
    <property type="molecule type" value="Genomic_DNA"/>
</dbReference>
<evidence type="ECO:0000313" key="2">
    <source>
        <dbReference type="EMBL" id="ART83333.1"/>
    </source>
</evidence>
<dbReference type="Proteomes" id="UP000243937">
    <property type="component" value="Chromosome"/>
</dbReference>